<feature type="region of interest" description="Disordered" evidence="1">
    <location>
        <begin position="206"/>
        <end position="230"/>
    </location>
</feature>
<proteinExistence type="predicted"/>
<reference evidence="2 3" key="1">
    <citation type="journal article" date="2020" name="Nat. Food">
        <title>A phased Vanilla planifolia genome enables genetic improvement of flavour and production.</title>
        <authorList>
            <person name="Hasing T."/>
            <person name="Tang H."/>
            <person name="Brym M."/>
            <person name="Khazi F."/>
            <person name="Huang T."/>
            <person name="Chambers A.H."/>
        </authorList>
    </citation>
    <scope>NUCLEOTIDE SEQUENCE [LARGE SCALE GENOMIC DNA]</scope>
    <source>
        <tissue evidence="2">Leaf</tissue>
    </source>
</reference>
<feature type="region of interest" description="Disordered" evidence="1">
    <location>
        <begin position="275"/>
        <end position="319"/>
    </location>
</feature>
<dbReference type="PANTHER" id="PTHR31008">
    <property type="entry name" value="COP1-INTERACTING PROTEIN-RELATED"/>
    <property type="match status" value="1"/>
</dbReference>
<name>A0A835R2V3_VANPL</name>
<sequence>MRSDMRLEATVFQLTPTRTRCDLVIVANGKTEKIASGLLNPFLSHLKTARIKSEKAAILSNLYQIQLQKRHGSQRTLWRGSKPVLDPDADKAIVLYKVQLVRVLESRKKVLQKEQAMAFARAAAAGFDVDNMGDLISFAESFGALRLKEACIRYIELWKCKHESGQWIEVEAAEAVSYRSEFSPLNTSGIILSGDEVRQKEVETWSVSGGETSMEGFNYPDKSLPSEHQATNGQSEYYHGQFQHPSIPQWPIHPQLGPHISTIPIASNALLSELSAKGTSESESDEEPLRGHGSHQKGPETTGNGSESAPDPELEEDRNEVQLPLQEADAGNWQAFQSFLLRAEEKMVNSKTEPSLKKGQYKGEHDLIILPERHSGDYHKETIVGYDSMNGKGNRTKKAVSTDEFLVSSDCRGLGTTIHMLILETRKEKQMDNKTTSDLLVFCEHEHGGNSENSSSHYVTDESFMVPVRSGSQDLVGADRRLTIDMDTEFPAKVNETIAYGSAADYDIQAPLVIKQEARKKKMEEEEYKDWKL</sequence>
<comment type="caution">
    <text evidence="2">The sequence shown here is derived from an EMBL/GenBank/DDBJ whole genome shotgun (WGS) entry which is preliminary data.</text>
</comment>
<evidence type="ECO:0000256" key="1">
    <source>
        <dbReference type="SAM" id="MobiDB-lite"/>
    </source>
</evidence>
<dbReference type="OrthoDB" id="34999at2759"/>
<keyword evidence="3" id="KW-1185">Reference proteome</keyword>
<evidence type="ECO:0000313" key="2">
    <source>
        <dbReference type="EMBL" id="KAG0484475.1"/>
    </source>
</evidence>
<gene>
    <name evidence="2" type="ORF">HPP92_008554</name>
</gene>
<dbReference type="PANTHER" id="PTHR31008:SF2">
    <property type="entry name" value="COP1-INTERACTING PROTEIN-LIKE PROTEIN"/>
    <property type="match status" value="1"/>
</dbReference>
<protein>
    <submittedName>
        <fullName evidence="2">Uncharacterized protein</fullName>
    </submittedName>
</protein>
<dbReference type="EMBL" id="JADCNL010000004">
    <property type="protein sequence ID" value="KAG0484475.1"/>
    <property type="molecule type" value="Genomic_DNA"/>
</dbReference>
<organism evidence="2 3">
    <name type="scientific">Vanilla planifolia</name>
    <name type="common">Vanilla</name>
    <dbReference type="NCBI Taxonomy" id="51239"/>
    <lineage>
        <taxon>Eukaryota</taxon>
        <taxon>Viridiplantae</taxon>
        <taxon>Streptophyta</taxon>
        <taxon>Embryophyta</taxon>
        <taxon>Tracheophyta</taxon>
        <taxon>Spermatophyta</taxon>
        <taxon>Magnoliopsida</taxon>
        <taxon>Liliopsida</taxon>
        <taxon>Asparagales</taxon>
        <taxon>Orchidaceae</taxon>
        <taxon>Vanilloideae</taxon>
        <taxon>Vanilleae</taxon>
        <taxon>Vanilla</taxon>
    </lineage>
</organism>
<dbReference type="AlphaFoldDB" id="A0A835R2V3"/>
<dbReference type="Proteomes" id="UP000636800">
    <property type="component" value="Unassembled WGS sequence"/>
</dbReference>
<accession>A0A835R2V3</accession>
<evidence type="ECO:0000313" key="3">
    <source>
        <dbReference type="Proteomes" id="UP000636800"/>
    </source>
</evidence>